<proteinExistence type="predicted"/>
<dbReference type="AlphaFoldDB" id="A0A2P2PF23"/>
<dbReference type="EMBL" id="GGEC01072836">
    <property type="protein sequence ID" value="MBX53320.1"/>
    <property type="molecule type" value="Transcribed_RNA"/>
</dbReference>
<organism evidence="1">
    <name type="scientific">Rhizophora mucronata</name>
    <name type="common">Asiatic mangrove</name>
    <dbReference type="NCBI Taxonomy" id="61149"/>
    <lineage>
        <taxon>Eukaryota</taxon>
        <taxon>Viridiplantae</taxon>
        <taxon>Streptophyta</taxon>
        <taxon>Embryophyta</taxon>
        <taxon>Tracheophyta</taxon>
        <taxon>Spermatophyta</taxon>
        <taxon>Magnoliopsida</taxon>
        <taxon>eudicotyledons</taxon>
        <taxon>Gunneridae</taxon>
        <taxon>Pentapetalae</taxon>
        <taxon>rosids</taxon>
        <taxon>fabids</taxon>
        <taxon>Malpighiales</taxon>
        <taxon>Rhizophoraceae</taxon>
        <taxon>Rhizophora</taxon>
    </lineage>
</organism>
<name>A0A2P2PF23_RHIMU</name>
<accession>A0A2P2PF23</accession>
<protein>
    <submittedName>
        <fullName evidence="1">Uncharacterized protein</fullName>
    </submittedName>
</protein>
<sequence length="65" mass="7488">MFNECPIQTGKRIHLAMMRRFEGPEKSLPRVIFRHGRRDANLIGEASSPQLSRFYCVSVMVVHSV</sequence>
<evidence type="ECO:0000313" key="1">
    <source>
        <dbReference type="EMBL" id="MBX53320.1"/>
    </source>
</evidence>
<reference evidence="1" key="1">
    <citation type="submission" date="2018-02" db="EMBL/GenBank/DDBJ databases">
        <title>Rhizophora mucronata_Transcriptome.</title>
        <authorList>
            <person name="Meera S.P."/>
            <person name="Sreeshan A."/>
            <person name="Augustine A."/>
        </authorList>
    </citation>
    <scope>NUCLEOTIDE SEQUENCE</scope>
    <source>
        <tissue evidence="1">Leaf</tissue>
    </source>
</reference>